<dbReference type="EMBL" id="NFZW01000011">
    <property type="protein sequence ID" value="RFA35735.1"/>
    <property type="molecule type" value="Genomic_DNA"/>
</dbReference>
<protein>
    <submittedName>
        <fullName evidence="2">Uncharacterized protein</fullName>
    </submittedName>
</protein>
<name>A0A3E0WUT0_9GAMM</name>
<dbReference type="AlphaFoldDB" id="A0A3E0WUT0"/>
<gene>
    <name evidence="2" type="ORF">CAL65_12465</name>
</gene>
<proteinExistence type="predicted"/>
<reference evidence="3" key="1">
    <citation type="submission" date="2017-05" db="EMBL/GenBank/DDBJ databases">
        <authorList>
            <person name="Sharma S."/>
            <person name="Sidhu C."/>
            <person name="Pinnaka A.K."/>
        </authorList>
    </citation>
    <scope>NUCLEOTIDE SEQUENCE [LARGE SCALE GENOMIC DNA]</scope>
    <source>
        <strain evidence="3">AK93</strain>
    </source>
</reference>
<organism evidence="2 3">
    <name type="scientific">Alkalilimnicola ehrlichii</name>
    <dbReference type="NCBI Taxonomy" id="351052"/>
    <lineage>
        <taxon>Bacteria</taxon>
        <taxon>Pseudomonadati</taxon>
        <taxon>Pseudomonadota</taxon>
        <taxon>Gammaproteobacteria</taxon>
        <taxon>Chromatiales</taxon>
        <taxon>Ectothiorhodospiraceae</taxon>
        <taxon>Alkalilimnicola</taxon>
    </lineage>
</organism>
<evidence type="ECO:0000256" key="1">
    <source>
        <dbReference type="SAM" id="MobiDB-lite"/>
    </source>
</evidence>
<keyword evidence="3" id="KW-1185">Reference proteome</keyword>
<sequence>MGFFGNLLDRQQNGKRPSKTMTTTRSFKHPLPPLFLQPVALAEIRRISVFVLRHFPNVAKV</sequence>
<dbReference type="Proteomes" id="UP000256763">
    <property type="component" value="Unassembled WGS sequence"/>
</dbReference>
<evidence type="ECO:0000313" key="3">
    <source>
        <dbReference type="Proteomes" id="UP000256763"/>
    </source>
</evidence>
<feature type="compositionally biased region" description="Polar residues" evidence="1">
    <location>
        <begin position="9"/>
        <end position="25"/>
    </location>
</feature>
<evidence type="ECO:0000313" key="2">
    <source>
        <dbReference type="EMBL" id="RFA35735.1"/>
    </source>
</evidence>
<accession>A0A3E0WUT0</accession>
<comment type="caution">
    <text evidence="2">The sequence shown here is derived from an EMBL/GenBank/DDBJ whole genome shotgun (WGS) entry which is preliminary data.</text>
</comment>
<feature type="region of interest" description="Disordered" evidence="1">
    <location>
        <begin position="1"/>
        <end position="26"/>
    </location>
</feature>